<protein>
    <submittedName>
        <fullName evidence="1">Uncharacterized protein</fullName>
    </submittedName>
</protein>
<organism evidence="1">
    <name type="scientific">uncultured Coleofasciculus sp</name>
    <dbReference type="NCBI Taxonomy" id="1267456"/>
    <lineage>
        <taxon>Bacteria</taxon>
        <taxon>Bacillati</taxon>
        <taxon>Cyanobacteriota</taxon>
        <taxon>Cyanophyceae</taxon>
        <taxon>Coleofasciculales</taxon>
        <taxon>Coleofasciculaceae</taxon>
        <taxon>Coleofasciculus</taxon>
        <taxon>environmental samples</taxon>
    </lineage>
</organism>
<reference evidence="1" key="1">
    <citation type="submission" date="2020-02" db="EMBL/GenBank/DDBJ databases">
        <authorList>
            <person name="Meier V. D."/>
        </authorList>
    </citation>
    <scope>NUCLEOTIDE SEQUENCE</scope>
    <source>
        <strain evidence="1">AVDCRST_MAG92</strain>
    </source>
</reference>
<dbReference type="AlphaFoldDB" id="A0A6J4ISS7"/>
<dbReference type="EMBL" id="CADCTM010000353">
    <property type="protein sequence ID" value="CAA9258256.1"/>
    <property type="molecule type" value="Genomic_DNA"/>
</dbReference>
<gene>
    <name evidence="1" type="ORF">AVDCRST_MAG92-2320</name>
</gene>
<proteinExistence type="predicted"/>
<sequence length="109" mass="12560">MPPFNCYHYKKRLGWCEFMPRVGQTVKLNEQLFRSEGWSLVTQTQAIKSVLKIVNAESEDYPALYILIDKEETIAANRLKEVWAGWARVPVNGSLFVCLYSGFLLDLKS</sequence>
<evidence type="ECO:0000313" key="1">
    <source>
        <dbReference type="EMBL" id="CAA9258256.1"/>
    </source>
</evidence>
<name>A0A6J4ISS7_9CYAN</name>
<accession>A0A6J4ISS7</accession>